<comment type="caution">
    <text evidence="3">The sequence shown here is derived from an EMBL/GenBank/DDBJ whole genome shotgun (WGS) entry which is preliminary data.</text>
</comment>
<dbReference type="RefSeq" id="WP_119497014.1">
    <property type="nucleotide sequence ID" value="NZ_NRJH01000032.1"/>
</dbReference>
<dbReference type="InterPro" id="IPR050088">
    <property type="entry name" value="IspD/TarI_cytidylyltransf_bact"/>
</dbReference>
<evidence type="ECO:0008006" key="5">
    <source>
        <dbReference type="Google" id="ProtNLM"/>
    </source>
</evidence>
<dbReference type="Pfam" id="PF01128">
    <property type="entry name" value="IspD"/>
    <property type="match status" value="1"/>
</dbReference>
<proteinExistence type="predicted"/>
<dbReference type="InterPro" id="IPR018294">
    <property type="entry name" value="ISPD_synthase_CS"/>
</dbReference>
<dbReference type="PANTHER" id="PTHR32125">
    <property type="entry name" value="2-C-METHYL-D-ERYTHRITOL 4-PHOSPHATE CYTIDYLYLTRANSFERASE, CHLOROPLASTIC"/>
    <property type="match status" value="1"/>
</dbReference>
<dbReference type="SUPFAM" id="SSF53448">
    <property type="entry name" value="Nucleotide-diphospho-sugar transferases"/>
    <property type="match status" value="1"/>
</dbReference>
<organism evidence="3 4">
    <name type="scientific">Psittacicella melopsittaci</name>
    <dbReference type="NCBI Taxonomy" id="2028576"/>
    <lineage>
        <taxon>Bacteria</taxon>
        <taxon>Pseudomonadati</taxon>
        <taxon>Pseudomonadota</taxon>
        <taxon>Gammaproteobacteria</taxon>
        <taxon>Pasteurellales</taxon>
        <taxon>Psittacicellaceae</taxon>
        <taxon>Psittacicella</taxon>
    </lineage>
</organism>
<dbReference type="Proteomes" id="UP000266258">
    <property type="component" value="Unassembled WGS sequence"/>
</dbReference>
<evidence type="ECO:0000313" key="4">
    <source>
        <dbReference type="Proteomes" id="UP000266258"/>
    </source>
</evidence>
<reference evidence="3 4" key="1">
    <citation type="submission" date="2017-08" db="EMBL/GenBank/DDBJ databases">
        <title>Reclassification of Bisgaard taxon 37 and 44.</title>
        <authorList>
            <person name="Christensen H."/>
        </authorList>
    </citation>
    <scope>NUCLEOTIDE SEQUENCE [LARGE SCALE GENOMIC DNA]</scope>
    <source>
        <strain evidence="3 4">B96_4</strain>
    </source>
</reference>
<name>A0A3A1Y5D7_9GAMM</name>
<dbReference type="PROSITE" id="PS01295">
    <property type="entry name" value="ISPD"/>
    <property type="match status" value="1"/>
</dbReference>
<keyword evidence="4" id="KW-1185">Reference proteome</keyword>
<dbReference type="InterPro" id="IPR034683">
    <property type="entry name" value="IspD/TarI"/>
</dbReference>
<gene>
    <name evidence="3" type="ORF">CJP74_04165</name>
</gene>
<evidence type="ECO:0000256" key="2">
    <source>
        <dbReference type="ARBA" id="ARBA00022695"/>
    </source>
</evidence>
<dbReference type="AlphaFoldDB" id="A0A3A1Y5D7"/>
<keyword evidence="2" id="KW-0548">Nucleotidyltransferase</keyword>
<dbReference type="InterPro" id="IPR029044">
    <property type="entry name" value="Nucleotide-diphossugar_trans"/>
</dbReference>
<evidence type="ECO:0000256" key="1">
    <source>
        <dbReference type="ARBA" id="ARBA00022679"/>
    </source>
</evidence>
<dbReference type="PANTHER" id="PTHR32125:SF4">
    <property type="entry name" value="2-C-METHYL-D-ERYTHRITOL 4-PHOSPHATE CYTIDYLYLTRANSFERASE, CHLOROPLASTIC"/>
    <property type="match status" value="1"/>
</dbReference>
<dbReference type="EMBL" id="NRJH01000032">
    <property type="protein sequence ID" value="RIY32580.1"/>
    <property type="molecule type" value="Genomic_DNA"/>
</dbReference>
<protein>
    <recommendedName>
        <fullName evidence="5">2-C-methyl-D-erythritol 4-phosphate cytidylyltransferase</fullName>
    </recommendedName>
</protein>
<sequence length="320" mass="36199">MAKHIALLCAAGVGSRMQAQVPKQYLSLDYQGKKQSILEIAIKKFSQHQCIDATLVALNENDTYCNALPEFANFSSQTNDHLQALQANNLYACLGYGQRIHTVYSLLANAMELCLQKSWQPEQTYVLIHDAARPCIRSEDIDLIVKHIEQLDSLEQILAKSEQGEPVQGGILPAASVVDSVKQISGSYAQDNLDRDKLVLAQTPQTFNLLYLYYLVTKLFLYAEQDIKQDKYHAEYTKYLQVFPSLEKLENSKLAELKLRYNKALNKQSKQQIFASLTDDCSVVVYFNDLVKVVLLGRHNLKVTVPEDLDLAQFYLNLGK</sequence>
<accession>A0A3A1Y5D7</accession>
<dbReference type="GO" id="GO:0050518">
    <property type="term" value="F:2-C-methyl-D-erythritol 4-phosphate cytidylyltransferase activity"/>
    <property type="evidence" value="ECO:0007669"/>
    <property type="project" value="TreeGrafter"/>
</dbReference>
<keyword evidence="1" id="KW-0808">Transferase</keyword>
<dbReference type="GO" id="GO:0008299">
    <property type="term" value="P:isoprenoid biosynthetic process"/>
    <property type="evidence" value="ECO:0007669"/>
    <property type="project" value="InterPro"/>
</dbReference>
<evidence type="ECO:0000313" key="3">
    <source>
        <dbReference type="EMBL" id="RIY32580.1"/>
    </source>
</evidence>
<dbReference type="Gene3D" id="3.90.550.10">
    <property type="entry name" value="Spore Coat Polysaccharide Biosynthesis Protein SpsA, Chain A"/>
    <property type="match status" value="1"/>
</dbReference>
<dbReference type="OrthoDB" id="9806837at2"/>